<protein>
    <submittedName>
        <fullName evidence="2">Uncharacterized protein</fullName>
    </submittedName>
</protein>
<reference evidence="1" key="1">
    <citation type="submission" date="2022-06" db="EMBL/GenBank/DDBJ databases">
        <authorList>
            <person name="Berger JAMES D."/>
            <person name="Berger JAMES D."/>
        </authorList>
    </citation>
    <scope>NUCLEOTIDE SEQUENCE [LARGE SCALE GENOMIC DNA]</scope>
</reference>
<reference evidence="2" key="2">
    <citation type="submission" date="2023-11" db="UniProtKB">
        <authorList>
            <consortium name="WormBaseParasite"/>
        </authorList>
    </citation>
    <scope>IDENTIFICATION</scope>
</reference>
<evidence type="ECO:0000313" key="1">
    <source>
        <dbReference type="Proteomes" id="UP000050795"/>
    </source>
</evidence>
<dbReference type="WBParaSite" id="TREG1_31170.1">
    <property type="protein sequence ID" value="TREG1_31170.1"/>
    <property type="gene ID" value="TREG1_31170"/>
</dbReference>
<dbReference type="Proteomes" id="UP000050795">
    <property type="component" value="Unassembled WGS sequence"/>
</dbReference>
<keyword evidence="1" id="KW-1185">Reference proteome</keyword>
<accession>A0AA85JKS4</accession>
<sequence>SLIPHCIFGTSMEFSVSGGVYYFFGMRLLASLMPNQLFLFTSCLITDLARFSGVRLLPGIKPRTTYEVSITSTVCHQRTHLRLTFILKYAI</sequence>
<name>A0AA85JKS4_TRIRE</name>
<dbReference type="AlphaFoldDB" id="A0AA85JKS4"/>
<evidence type="ECO:0000313" key="2">
    <source>
        <dbReference type="WBParaSite" id="TREG1_31170.1"/>
    </source>
</evidence>
<organism evidence="1 2">
    <name type="scientific">Trichobilharzia regenti</name>
    <name type="common">Nasal bird schistosome</name>
    <dbReference type="NCBI Taxonomy" id="157069"/>
    <lineage>
        <taxon>Eukaryota</taxon>
        <taxon>Metazoa</taxon>
        <taxon>Spiralia</taxon>
        <taxon>Lophotrochozoa</taxon>
        <taxon>Platyhelminthes</taxon>
        <taxon>Trematoda</taxon>
        <taxon>Digenea</taxon>
        <taxon>Strigeidida</taxon>
        <taxon>Schistosomatoidea</taxon>
        <taxon>Schistosomatidae</taxon>
        <taxon>Trichobilharzia</taxon>
    </lineage>
</organism>
<proteinExistence type="predicted"/>